<proteinExistence type="predicted"/>
<dbReference type="NCBIfam" id="TIGR02252">
    <property type="entry name" value="DREG-2"/>
    <property type="match status" value="1"/>
</dbReference>
<accession>A0A4C2ACC4</accession>
<dbReference type="Gene3D" id="3.40.50.1000">
    <property type="entry name" value="HAD superfamily/HAD-like"/>
    <property type="match status" value="1"/>
</dbReference>
<dbReference type="InterPro" id="IPR023214">
    <property type="entry name" value="HAD_sf"/>
</dbReference>
<evidence type="ECO:0000313" key="1">
    <source>
        <dbReference type="EMBL" id="GBP96849.1"/>
    </source>
</evidence>
<dbReference type="AlphaFoldDB" id="A0A4C2ACC4"/>
<dbReference type="Proteomes" id="UP000299102">
    <property type="component" value="Unassembled WGS sequence"/>
</dbReference>
<dbReference type="Gene3D" id="1.10.150.720">
    <property type="entry name" value="Haloacid dehalogenase-like hydrolase"/>
    <property type="match status" value="1"/>
</dbReference>
<sequence length="237" mass="27648">MSFPNVRLVTFDVTNTLLKFRIAPWEQYGIAAREFGYHGSNEELAQCLQMSYRDAWMQHPNFGQSSIGWREWWRRVVHSTFKDRLPPTADMDMLTTRLINQYKSESSWCLKHGADRLLTLLRARWLKLGVISNFDPRLFEILHNVNLANKFDFIVTSYESGYYKPDSRIFEYALERCPEILATQALHIGDDIKKDYEAAKLAGWHAVLINDDSTKAQYVFPSLNHLSDAIEENDFLC</sequence>
<dbReference type="PANTHER" id="PTHR46191">
    <property type="match status" value="1"/>
</dbReference>
<keyword evidence="2" id="KW-1185">Reference proteome</keyword>
<dbReference type="EMBL" id="BGZK01002841">
    <property type="protein sequence ID" value="GBP96849.1"/>
    <property type="molecule type" value="Genomic_DNA"/>
</dbReference>
<comment type="caution">
    <text evidence="1">The sequence shown here is derived from an EMBL/GenBank/DDBJ whole genome shotgun (WGS) entry which is preliminary data.</text>
</comment>
<protein>
    <submittedName>
        <fullName evidence="1">Rhythmically expressed gene 2 protein</fullName>
    </submittedName>
</protein>
<organism evidence="1 2">
    <name type="scientific">Eumeta variegata</name>
    <name type="common">Bagworm moth</name>
    <name type="synonym">Eumeta japonica</name>
    <dbReference type="NCBI Taxonomy" id="151549"/>
    <lineage>
        <taxon>Eukaryota</taxon>
        <taxon>Metazoa</taxon>
        <taxon>Ecdysozoa</taxon>
        <taxon>Arthropoda</taxon>
        <taxon>Hexapoda</taxon>
        <taxon>Insecta</taxon>
        <taxon>Pterygota</taxon>
        <taxon>Neoptera</taxon>
        <taxon>Endopterygota</taxon>
        <taxon>Lepidoptera</taxon>
        <taxon>Glossata</taxon>
        <taxon>Ditrysia</taxon>
        <taxon>Tineoidea</taxon>
        <taxon>Psychidae</taxon>
        <taxon>Oiketicinae</taxon>
        <taxon>Eumeta</taxon>
    </lineage>
</organism>
<dbReference type="SFLD" id="SFLDG01129">
    <property type="entry name" value="C1.5:_HAD__Beta-PGM__Phosphata"/>
    <property type="match status" value="1"/>
</dbReference>
<dbReference type="InterPro" id="IPR006439">
    <property type="entry name" value="HAD-SF_hydro_IA"/>
</dbReference>
<reference evidence="1 2" key="1">
    <citation type="journal article" date="2019" name="Commun. Biol.">
        <title>The bagworm genome reveals a unique fibroin gene that provides high tensile strength.</title>
        <authorList>
            <person name="Kono N."/>
            <person name="Nakamura H."/>
            <person name="Ohtoshi R."/>
            <person name="Tomita M."/>
            <person name="Numata K."/>
            <person name="Arakawa K."/>
        </authorList>
    </citation>
    <scope>NUCLEOTIDE SEQUENCE [LARGE SCALE GENOMIC DNA]</scope>
</reference>
<dbReference type="PRINTS" id="PR00413">
    <property type="entry name" value="HADHALOGNASE"/>
</dbReference>
<gene>
    <name evidence="1" type="primary">Reg-2</name>
    <name evidence="1" type="ORF">EVAR_69906_1</name>
</gene>
<dbReference type="Pfam" id="PF00702">
    <property type="entry name" value="Hydrolase"/>
    <property type="match status" value="1"/>
</dbReference>
<dbReference type="OrthoDB" id="444127at2759"/>
<dbReference type="InterPro" id="IPR051828">
    <property type="entry name" value="HAD-like_hydrolase_domain"/>
</dbReference>
<dbReference type="STRING" id="151549.A0A4C2ACC4"/>
<name>A0A4C2ACC4_EUMVA</name>
<dbReference type="InterPro" id="IPR011949">
    <property type="entry name" value="HAD-SF_hydro_IA_REG-2-like"/>
</dbReference>
<evidence type="ECO:0000313" key="2">
    <source>
        <dbReference type="Proteomes" id="UP000299102"/>
    </source>
</evidence>
<dbReference type="PANTHER" id="PTHR46191:SF2">
    <property type="entry name" value="HALOACID DEHALOGENASE-LIKE HYDROLASE DOMAIN-CONTAINING PROTEIN 3"/>
    <property type="match status" value="1"/>
</dbReference>
<dbReference type="InterPro" id="IPR044924">
    <property type="entry name" value="HAD-SF_hydro_IA_REG-2-like_cap"/>
</dbReference>
<dbReference type="SFLD" id="SFLDS00003">
    <property type="entry name" value="Haloacid_Dehalogenase"/>
    <property type="match status" value="1"/>
</dbReference>
<dbReference type="NCBIfam" id="TIGR01549">
    <property type="entry name" value="HAD-SF-IA-v1"/>
    <property type="match status" value="1"/>
</dbReference>
<dbReference type="CDD" id="cd16415">
    <property type="entry name" value="HAD_dREG-2_like"/>
    <property type="match status" value="1"/>
</dbReference>
<dbReference type="SUPFAM" id="SSF56784">
    <property type="entry name" value="HAD-like"/>
    <property type="match status" value="1"/>
</dbReference>
<dbReference type="InterPro" id="IPR036412">
    <property type="entry name" value="HAD-like_sf"/>
</dbReference>
<dbReference type="GO" id="GO:0005634">
    <property type="term" value="C:nucleus"/>
    <property type="evidence" value="ECO:0007669"/>
    <property type="project" value="TreeGrafter"/>
</dbReference>